<protein>
    <recommendedName>
        <fullName evidence="3 6">D-aminoacyl-tRNA deacylase</fullName>
        <ecNumber evidence="2 6">3.1.1.96</ecNumber>
    </recommendedName>
</protein>
<dbReference type="NCBIfam" id="TIGR00256">
    <property type="entry name" value="D-aminoacyl-tRNA deacylase"/>
    <property type="match status" value="1"/>
</dbReference>
<keyword evidence="6" id="KW-0820">tRNA-binding</keyword>
<feature type="compositionally biased region" description="Basic and acidic residues" evidence="7">
    <location>
        <begin position="212"/>
        <end position="225"/>
    </location>
</feature>
<keyword evidence="9" id="KW-1185">Reference proteome</keyword>
<evidence type="ECO:0000313" key="8">
    <source>
        <dbReference type="EMBL" id="KAK8233451.1"/>
    </source>
</evidence>
<comment type="catalytic activity">
    <reaction evidence="4">
        <text>glycyl-tRNA(Ala) + H2O = tRNA(Ala) + glycine + H(+)</text>
        <dbReference type="Rhea" id="RHEA:53744"/>
        <dbReference type="Rhea" id="RHEA-COMP:9657"/>
        <dbReference type="Rhea" id="RHEA-COMP:13640"/>
        <dbReference type="ChEBI" id="CHEBI:15377"/>
        <dbReference type="ChEBI" id="CHEBI:15378"/>
        <dbReference type="ChEBI" id="CHEBI:57305"/>
        <dbReference type="ChEBI" id="CHEBI:78442"/>
        <dbReference type="ChEBI" id="CHEBI:78522"/>
        <dbReference type="EC" id="3.1.1.96"/>
    </reaction>
</comment>
<comment type="caution">
    <text evidence="8">The sequence shown here is derived from an EMBL/GenBank/DDBJ whole genome shotgun (WGS) entry which is preliminary data.</text>
</comment>
<evidence type="ECO:0000256" key="7">
    <source>
        <dbReference type="SAM" id="MobiDB-lite"/>
    </source>
</evidence>
<sequence length="225" mass="24682">AVLQRVKSASVTVDGKLVSSIGKGILVFAAVAKDDTQKECEKMADKVLKLNMWDDETADEKKRKWKKNVRDVGGEVLCVSQFTLLASTKKGSKPSFHRSAGEDQARELYSSFFKKVQDLYDKDKVKDGIFQAMMDVALVNDGPVGVDYNCEDEAVYISSAFTRVVTRSAFFADVFTSAGDVGNRHRSIQNGTAWGKGPFDEPRSHQAGGADDQDRKDPKGVPHPG</sequence>
<evidence type="ECO:0000256" key="5">
    <source>
        <dbReference type="ARBA" id="ARBA00048018"/>
    </source>
</evidence>
<dbReference type="SUPFAM" id="SSF69500">
    <property type="entry name" value="DTD-like"/>
    <property type="match status" value="1"/>
</dbReference>
<feature type="non-terminal residue" evidence="8">
    <location>
        <position position="1"/>
    </location>
</feature>
<dbReference type="InterPro" id="IPR023509">
    <property type="entry name" value="DTD-like_sf"/>
</dbReference>
<keyword evidence="6" id="KW-0378">Hydrolase</keyword>
<comment type="similarity">
    <text evidence="1 6">Belongs to the DTD family.</text>
</comment>
<dbReference type="EC" id="3.1.1.96" evidence="2 6"/>
<dbReference type="EMBL" id="JBBWRZ010000006">
    <property type="protein sequence ID" value="KAK8233451.1"/>
    <property type="molecule type" value="Genomic_DNA"/>
</dbReference>
<comment type="catalytic activity">
    <reaction evidence="5">
        <text>a D-aminoacyl-tRNA + H2O = a tRNA + a D-alpha-amino acid + H(+)</text>
        <dbReference type="Rhea" id="RHEA:13953"/>
        <dbReference type="Rhea" id="RHEA-COMP:10123"/>
        <dbReference type="Rhea" id="RHEA-COMP:10124"/>
        <dbReference type="ChEBI" id="CHEBI:15377"/>
        <dbReference type="ChEBI" id="CHEBI:15378"/>
        <dbReference type="ChEBI" id="CHEBI:59871"/>
        <dbReference type="ChEBI" id="CHEBI:78442"/>
        <dbReference type="ChEBI" id="CHEBI:79333"/>
        <dbReference type="EC" id="3.1.1.96"/>
    </reaction>
</comment>
<dbReference type="PANTHER" id="PTHR10472">
    <property type="entry name" value="D-TYROSYL-TRNA TYR DEACYLASE"/>
    <property type="match status" value="1"/>
</dbReference>
<dbReference type="PANTHER" id="PTHR10472:SF5">
    <property type="entry name" value="D-AMINOACYL-TRNA DEACYLASE 1"/>
    <property type="match status" value="1"/>
</dbReference>
<dbReference type="Pfam" id="PF02580">
    <property type="entry name" value="Tyr_Deacylase"/>
    <property type="match status" value="1"/>
</dbReference>
<feature type="region of interest" description="Disordered" evidence="7">
    <location>
        <begin position="185"/>
        <end position="225"/>
    </location>
</feature>
<comment type="subcellular location">
    <subcellularLocation>
        <location evidence="6">Cytoplasm</location>
    </subcellularLocation>
</comment>
<proteinExistence type="inferred from homology"/>
<gene>
    <name evidence="8" type="ORF">HDK90DRAFT_415451</name>
</gene>
<evidence type="ECO:0000256" key="1">
    <source>
        <dbReference type="ARBA" id="ARBA00009673"/>
    </source>
</evidence>
<accession>A0ABR1YLT9</accession>
<keyword evidence="6" id="KW-0694">RNA-binding</keyword>
<organism evidence="8 9">
    <name type="scientific">Phyllosticta capitalensis</name>
    <dbReference type="NCBI Taxonomy" id="121624"/>
    <lineage>
        <taxon>Eukaryota</taxon>
        <taxon>Fungi</taxon>
        <taxon>Dikarya</taxon>
        <taxon>Ascomycota</taxon>
        <taxon>Pezizomycotina</taxon>
        <taxon>Dothideomycetes</taxon>
        <taxon>Dothideomycetes incertae sedis</taxon>
        <taxon>Botryosphaeriales</taxon>
        <taxon>Phyllostictaceae</taxon>
        <taxon>Phyllosticta</taxon>
    </lineage>
</organism>
<evidence type="ECO:0000256" key="4">
    <source>
        <dbReference type="ARBA" id="ARBA00047676"/>
    </source>
</evidence>
<dbReference type="Proteomes" id="UP001492380">
    <property type="component" value="Unassembled WGS sequence"/>
</dbReference>
<keyword evidence="6" id="KW-0963">Cytoplasm</keyword>
<evidence type="ECO:0000256" key="3">
    <source>
        <dbReference type="ARBA" id="ARBA00020007"/>
    </source>
</evidence>
<evidence type="ECO:0000256" key="2">
    <source>
        <dbReference type="ARBA" id="ARBA00013056"/>
    </source>
</evidence>
<reference evidence="8 9" key="1">
    <citation type="submission" date="2024-04" db="EMBL/GenBank/DDBJ databases">
        <title>Phyllosticta paracitricarpa is synonymous to the EU quarantine fungus P. citricarpa based on phylogenomic analyses.</title>
        <authorList>
            <consortium name="Lawrence Berkeley National Laboratory"/>
            <person name="Van Ingen-Buijs V.A."/>
            <person name="Van Westerhoven A.C."/>
            <person name="Haridas S."/>
            <person name="Skiadas P."/>
            <person name="Martin F."/>
            <person name="Groenewald J.Z."/>
            <person name="Crous P.W."/>
            <person name="Seidl M.F."/>
        </authorList>
    </citation>
    <scope>NUCLEOTIDE SEQUENCE [LARGE SCALE GENOMIC DNA]</scope>
    <source>
        <strain evidence="8 9">CBS 123374</strain>
    </source>
</reference>
<name>A0ABR1YLT9_9PEZI</name>
<evidence type="ECO:0000256" key="6">
    <source>
        <dbReference type="RuleBase" id="RU003470"/>
    </source>
</evidence>
<dbReference type="InterPro" id="IPR003732">
    <property type="entry name" value="Daa-tRNA_deacyls_DTD"/>
</dbReference>
<dbReference type="Gene3D" id="3.50.80.10">
    <property type="entry name" value="D-tyrosyl-tRNA(Tyr) deacylase"/>
    <property type="match status" value="1"/>
</dbReference>
<evidence type="ECO:0000313" key="9">
    <source>
        <dbReference type="Proteomes" id="UP001492380"/>
    </source>
</evidence>